<sequence>MSGPVRDFTTVCSDPKCAHKVSVNTDRLQLLKRKLDETAVVNEAPQGDRPSTGVAIGQRSVDGYVHVMSELECDTADELFARWVYREALPFRVSGRANLQALGRKLNPAYKLPSKHSMANRLLKNAFAAQAAVVEPVVRQSKLQGNLVIGGDQWTDANMNSCNNVVLFTPFPTHMETAVWAVERHTADNTSALYIKRIEELGPRNVFAFDSDTENKTQAVWMSLLHKYSWLVVLPCTSHALNLLLADLSKYALLANGLSCCNNMTQYWRHHSTPKHILERCQTAEYGAVRQLERPGATRWKSQVTAAECLCKTQAAMEKAVVDTSFRSLCLRSPSATQRKAAAETAAQVKEENNCDAVALVVGLLKPVANALDVGQRDTVGLGLVMHSFFLKEEHFASFTLPATVVGRKLRTHCLSCLSSRRRYLLRPVRTLAYLLDPRFFRAAGQPSGGEIAAAIDLLKMLANAHDKRDALTAANEMDESKLAADYPCPTTADIMGECTDFRSRTGGALLMESTWEEGTVCNPLSWWQVWATHPPALLRIAQKVMKLPLSFAAGESSFSNAAHVQSKLRTRLTHERLHQLLYVYFNSRSLAHLPVGLRFRQLDTAVPSDGDEEEADDTDAVGIDDDSGLDLLAAVAALETIVEEGTQ</sequence>
<dbReference type="EMBL" id="CM020618">
    <property type="protein sequence ID" value="KAK1858421.1"/>
    <property type="molecule type" value="Genomic_DNA"/>
</dbReference>
<gene>
    <name evidence="1" type="ORF">I4F81_001026</name>
</gene>
<keyword evidence="2" id="KW-1185">Reference proteome</keyword>
<evidence type="ECO:0000313" key="2">
    <source>
        <dbReference type="Proteomes" id="UP000798662"/>
    </source>
</evidence>
<name>A0ACC3BKD4_PYRYE</name>
<dbReference type="Proteomes" id="UP000798662">
    <property type="component" value="Chromosome 1"/>
</dbReference>
<protein>
    <submittedName>
        <fullName evidence="1">Uncharacterized protein</fullName>
    </submittedName>
</protein>
<accession>A0ACC3BKD4</accession>
<organism evidence="1 2">
    <name type="scientific">Pyropia yezoensis</name>
    <name type="common">Susabi-nori</name>
    <name type="synonym">Porphyra yezoensis</name>
    <dbReference type="NCBI Taxonomy" id="2788"/>
    <lineage>
        <taxon>Eukaryota</taxon>
        <taxon>Rhodophyta</taxon>
        <taxon>Bangiophyceae</taxon>
        <taxon>Bangiales</taxon>
        <taxon>Bangiaceae</taxon>
        <taxon>Pyropia</taxon>
    </lineage>
</organism>
<evidence type="ECO:0000313" key="1">
    <source>
        <dbReference type="EMBL" id="KAK1858421.1"/>
    </source>
</evidence>
<proteinExistence type="predicted"/>
<comment type="caution">
    <text evidence="1">The sequence shown here is derived from an EMBL/GenBank/DDBJ whole genome shotgun (WGS) entry which is preliminary data.</text>
</comment>
<reference evidence="1" key="1">
    <citation type="submission" date="2019-11" db="EMBL/GenBank/DDBJ databases">
        <title>Nori genome reveals adaptations in red seaweeds to the harsh intertidal environment.</title>
        <authorList>
            <person name="Wang D."/>
            <person name="Mao Y."/>
        </authorList>
    </citation>
    <scope>NUCLEOTIDE SEQUENCE</scope>
    <source>
        <tissue evidence="1">Gametophyte</tissue>
    </source>
</reference>